<evidence type="ECO:0000313" key="2">
    <source>
        <dbReference type="EMBL" id="QBI54399.1"/>
    </source>
</evidence>
<proteinExistence type="predicted"/>
<evidence type="ECO:0000313" key="3">
    <source>
        <dbReference type="Proteomes" id="UP000292235"/>
    </source>
</evidence>
<dbReference type="OrthoDB" id="9794917at2"/>
<keyword evidence="3" id="KW-1185">Reference proteome</keyword>
<dbReference type="EMBL" id="CP036455">
    <property type="protein sequence ID" value="QBI54399.1"/>
    <property type="molecule type" value="Genomic_DNA"/>
</dbReference>
<dbReference type="InterPro" id="IPR029068">
    <property type="entry name" value="Glyas_Bleomycin-R_OHBP_Dase"/>
</dbReference>
<dbReference type="RefSeq" id="WP_131098586.1">
    <property type="nucleotide sequence ID" value="NZ_CP036455.1"/>
</dbReference>
<dbReference type="InterPro" id="IPR037523">
    <property type="entry name" value="VOC_core"/>
</dbReference>
<dbReference type="Gene3D" id="3.10.180.10">
    <property type="entry name" value="2,3-Dihydroxybiphenyl 1,2-Dioxygenase, domain 1"/>
    <property type="match status" value="1"/>
</dbReference>
<dbReference type="Proteomes" id="UP000292235">
    <property type="component" value="Chromosome"/>
</dbReference>
<gene>
    <name evidence="2" type="ORF">EKD16_13085</name>
</gene>
<feature type="domain" description="VOC" evidence="1">
    <location>
        <begin position="4"/>
        <end position="134"/>
    </location>
</feature>
<dbReference type="PANTHER" id="PTHR36437:SF2">
    <property type="entry name" value="GLYOXALASE_BLEOMYCIN RESISTANCE PROTEIN_DIOXYGENASE"/>
    <property type="match status" value="1"/>
</dbReference>
<dbReference type="KEGG" id="strr:EKD16_13085"/>
<dbReference type="SUPFAM" id="SSF54593">
    <property type="entry name" value="Glyoxalase/Bleomycin resistance protein/Dihydroxybiphenyl dioxygenase"/>
    <property type="match status" value="1"/>
</dbReference>
<evidence type="ECO:0000259" key="1">
    <source>
        <dbReference type="PROSITE" id="PS51819"/>
    </source>
</evidence>
<name>A0A4P6Q5V9_9ACTN</name>
<protein>
    <submittedName>
        <fullName evidence="2">Glyoxalase-like domain protein</fullName>
    </submittedName>
</protein>
<organism evidence="2 3">
    <name type="scientific">Streptomonospora litoralis</name>
    <dbReference type="NCBI Taxonomy" id="2498135"/>
    <lineage>
        <taxon>Bacteria</taxon>
        <taxon>Bacillati</taxon>
        <taxon>Actinomycetota</taxon>
        <taxon>Actinomycetes</taxon>
        <taxon>Streptosporangiales</taxon>
        <taxon>Nocardiopsidaceae</taxon>
        <taxon>Streptomonospora</taxon>
    </lineage>
</organism>
<reference evidence="2 3" key="1">
    <citation type="submission" date="2019-02" db="EMBL/GenBank/DDBJ databases">
        <authorList>
            <person name="Khodamoradi S."/>
            <person name="Hahnke R.L."/>
            <person name="Kaempfer P."/>
            <person name="Schumann P."/>
            <person name="Rohde M."/>
            <person name="Steinert M."/>
            <person name="Luzhetskyy A."/>
            <person name="Wink J."/>
            <person name="Ruckert C."/>
        </authorList>
    </citation>
    <scope>NUCLEOTIDE SEQUENCE [LARGE SCALE GENOMIC DNA]</scope>
    <source>
        <strain evidence="2 3">M2</strain>
    </source>
</reference>
<dbReference type="InterPro" id="IPR004360">
    <property type="entry name" value="Glyas_Fos-R_dOase_dom"/>
</dbReference>
<dbReference type="PROSITE" id="PS51819">
    <property type="entry name" value="VOC"/>
    <property type="match status" value="1"/>
</dbReference>
<accession>A0A4P6Q5V9</accession>
<dbReference type="AlphaFoldDB" id="A0A4P6Q5V9"/>
<sequence length="154" mass="17039">MITRMGVASVFVFDYEQAKRFFVDRLGFEERFDLQMDDGMRWLTVGPPADPQFQLSLTVPGPPLHDEEAAAAIRGLVAQGALSGGAWNTDDCRATYAEYAARGVEFLQEPHEVPYGVEAVFRDPFGNWYSLDEVSPAAFDPGAMAEHYRPGESG</sequence>
<dbReference type="Pfam" id="PF00903">
    <property type="entry name" value="Glyoxalase"/>
    <property type="match status" value="1"/>
</dbReference>
<dbReference type="PANTHER" id="PTHR36437">
    <property type="entry name" value="GLYOXALASE/BLEOMYCIN RESISTANCE PROTEIN/DIOXYGENASE"/>
    <property type="match status" value="1"/>
</dbReference>